<dbReference type="InterPro" id="IPR025306">
    <property type="entry name" value="Zn-bnd_dom_prob"/>
</dbReference>
<dbReference type="Pfam" id="PF13451">
    <property type="entry name" value="zf_Tbcl"/>
    <property type="match status" value="1"/>
</dbReference>
<evidence type="ECO:0000313" key="2">
    <source>
        <dbReference type="EMBL" id="BAU50000.1"/>
    </source>
</evidence>
<evidence type="ECO:0000313" key="3">
    <source>
        <dbReference type="Proteomes" id="UP000218899"/>
    </source>
</evidence>
<protein>
    <recommendedName>
        <fullName evidence="1">Probable zinc-binding domain-containing protein</fullName>
    </recommendedName>
</protein>
<name>A0A1C7AFC9_9GAMM</name>
<proteinExistence type="predicted"/>
<dbReference type="Proteomes" id="UP000218899">
    <property type="component" value="Chromosome"/>
</dbReference>
<organism evidence="2 3">
    <name type="scientific">Sulfurifustis variabilis</name>
    <dbReference type="NCBI Taxonomy" id="1675686"/>
    <lineage>
        <taxon>Bacteria</taxon>
        <taxon>Pseudomonadati</taxon>
        <taxon>Pseudomonadota</taxon>
        <taxon>Gammaproteobacteria</taxon>
        <taxon>Acidiferrobacterales</taxon>
        <taxon>Acidiferrobacteraceae</taxon>
        <taxon>Sulfurifustis</taxon>
    </lineage>
</organism>
<sequence>MTTTDDYSRFVTHPRYGRRPRITGLNPEPGEGENVFLHWHSPPGSRIPDTAIAADLSRQSPATVPVTHYFDARRECRDCGRSFIFFAEEQKYWYEELGFPLESDCVRCVDCRKRRHGLDRRRERYEELFHASDRTVEQDLEMAECCLSLVESGIFHERQLQRVRALLKALPPDVSPEVRAAAADLLKRLEARKSDSGDAA</sequence>
<evidence type="ECO:0000259" key="1">
    <source>
        <dbReference type="Pfam" id="PF13451"/>
    </source>
</evidence>
<keyword evidence="3" id="KW-1185">Reference proteome</keyword>
<accession>A0A1C7AFC9</accession>
<reference evidence="2 3" key="1">
    <citation type="submission" date="2015-08" db="EMBL/GenBank/DDBJ databases">
        <title>Complete genome sequence of Sulfurifustis variabilis.</title>
        <authorList>
            <person name="Miura A."/>
            <person name="Kojima H."/>
            <person name="Fukui M."/>
        </authorList>
    </citation>
    <scope>NUCLEOTIDE SEQUENCE [LARGE SCALE GENOMIC DNA]</scope>
    <source>
        <strain evidence="3">skN76</strain>
    </source>
</reference>
<feature type="domain" description="Probable zinc-binding" evidence="1">
    <location>
        <begin position="71"/>
        <end position="116"/>
    </location>
</feature>
<dbReference type="KEGG" id="sva:SVA_3464"/>
<dbReference type="EMBL" id="AP014936">
    <property type="protein sequence ID" value="BAU50000.1"/>
    <property type="molecule type" value="Genomic_DNA"/>
</dbReference>
<gene>
    <name evidence="2" type="ORF">SVA_3464</name>
</gene>
<dbReference type="OrthoDB" id="289270at2"/>
<dbReference type="AlphaFoldDB" id="A0A1C7AFC9"/>
<dbReference type="RefSeq" id="WP_096462343.1">
    <property type="nucleotide sequence ID" value="NZ_AP014936.1"/>
</dbReference>